<keyword evidence="1" id="KW-0812">Transmembrane</keyword>
<proteinExistence type="predicted"/>
<name>A0A5B9NLW7_9CAUD</name>
<evidence type="ECO:0000313" key="3">
    <source>
        <dbReference type="Proteomes" id="UP000322055"/>
    </source>
</evidence>
<evidence type="ECO:0000256" key="1">
    <source>
        <dbReference type="SAM" id="Phobius"/>
    </source>
</evidence>
<gene>
    <name evidence="2" type="ORF">TROPICALSUN_14</name>
</gene>
<organism evidence="2 3">
    <name type="scientific">Erwinia phage vB_EamM_TropicalSun</name>
    <dbReference type="NCBI Taxonomy" id="2591372"/>
    <lineage>
        <taxon>Viruses</taxon>
        <taxon>Duplodnaviria</taxon>
        <taxon>Heunggongvirae</taxon>
        <taxon>Uroviricota</taxon>
        <taxon>Caudoviricetes</taxon>
        <taxon>Lindbergviridae</taxon>
        <taxon>Myosmarvirus</taxon>
        <taxon>Myosmarvirus myosmar</taxon>
    </lineage>
</organism>
<accession>A0A5B9NLW7</accession>
<dbReference type="EMBL" id="MN013090">
    <property type="protein sequence ID" value="QEG13895.1"/>
    <property type="molecule type" value="Genomic_DNA"/>
</dbReference>
<reference evidence="2 3" key="1">
    <citation type="submission" date="2019-06" db="EMBL/GenBank/DDBJ databases">
        <authorList>
            <person name="Handoko Y.A."/>
            <person name="Wardani A.K."/>
            <person name="Sutrisno A."/>
            <person name="Widjanarko S.B."/>
            <person name="Sharma R."/>
            <person name="Grose J.H."/>
        </authorList>
    </citation>
    <scope>NUCLEOTIDE SEQUENCE [LARGE SCALE GENOMIC DNA]</scope>
</reference>
<keyword evidence="1" id="KW-0472">Membrane</keyword>
<sequence length="75" mass="8688">MYYIGACFEEQAIVNSIRCLPRLYLFADATLCFLLPPKKRKVKLKYIAQPLSLDAAGLLCFILGYFLLFIIYIQF</sequence>
<evidence type="ECO:0000313" key="2">
    <source>
        <dbReference type="EMBL" id="QEG13895.1"/>
    </source>
</evidence>
<keyword evidence="1" id="KW-1133">Transmembrane helix</keyword>
<protein>
    <submittedName>
        <fullName evidence="2">Uncharacterized protein</fullName>
    </submittedName>
</protein>
<dbReference type="Proteomes" id="UP000322055">
    <property type="component" value="Segment"/>
</dbReference>
<feature type="transmembrane region" description="Helical" evidence="1">
    <location>
        <begin position="51"/>
        <end position="73"/>
    </location>
</feature>